<evidence type="ECO:0000256" key="11">
    <source>
        <dbReference type="SAM" id="Phobius"/>
    </source>
</evidence>
<evidence type="ECO:0000256" key="2">
    <source>
        <dbReference type="ARBA" id="ARBA00004651"/>
    </source>
</evidence>
<keyword evidence="4" id="KW-0145">Chemotaxis</keyword>
<evidence type="ECO:0000256" key="10">
    <source>
        <dbReference type="PROSITE-ProRule" id="PRU00284"/>
    </source>
</evidence>
<dbReference type="PANTHER" id="PTHR32089:SF55">
    <property type="entry name" value="METHYL ACCEPTING SENSORY TRANSDUCER WITH CACHE_2 SMALL MOLECULE BINDING DOMAIN"/>
    <property type="match status" value="1"/>
</dbReference>
<feature type="transmembrane region" description="Helical" evidence="11">
    <location>
        <begin position="279"/>
        <end position="301"/>
    </location>
</feature>
<dbReference type="EMBL" id="LUAX01000001">
    <property type="protein sequence ID" value="OAN00594.1"/>
    <property type="molecule type" value="Genomic_DNA"/>
</dbReference>
<dbReference type="RefSeq" id="WP_069666506.1">
    <property type="nucleotide sequence ID" value="NZ_CP053541.1"/>
</dbReference>
<dbReference type="GeneID" id="78075148"/>
<dbReference type="Gene3D" id="3.30.450.20">
    <property type="entry name" value="PAS domain"/>
    <property type="match status" value="2"/>
</dbReference>
<evidence type="ECO:0000313" key="17">
    <source>
        <dbReference type="Proteomes" id="UP000094761"/>
    </source>
</evidence>
<dbReference type="AlphaFoldDB" id="A0A178JEK6"/>
<evidence type="ECO:0000256" key="1">
    <source>
        <dbReference type="ARBA" id="ARBA00004533"/>
    </source>
</evidence>
<dbReference type="PROSITE" id="PS50885">
    <property type="entry name" value="HAMP"/>
    <property type="match status" value="1"/>
</dbReference>
<evidence type="ECO:0000256" key="9">
    <source>
        <dbReference type="ARBA" id="ARBA00029447"/>
    </source>
</evidence>
<dbReference type="CDD" id="cd12913">
    <property type="entry name" value="PDC1_MCP_like"/>
    <property type="match status" value="1"/>
</dbReference>
<reference evidence="15 17" key="1">
    <citation type="submission" date="2016-03" db="EMBL/GenBank/DDBJ databases">
        <title>Draft genome sequence of the Vibrio tubiashii subs. europaeus.</title>
        <authorList>
            <person name="Spinard E."/>
            <person name="Dubert J."/>
            <person name="Nelson D.R."/>
            <person name="Barja J.L."/>
        </authorList>
    </citation>
    <scope>NUCLEOTIDE SEQUENCE [LARGE SCALE GENOMIC DNA]</scope>
    <source>
        <strain evidence="17">PP-638</strain>
        <strain evidence="15">PP2-638</strain>
    </source>
</reference>
<dbReference type="FunFam" id="1.10.287.950:FF:000001">
    <property type="entry name" value="Methyl-accepting chemotaxis sensory transducer"/>
    <property type="match status" value="1"/>
</dbReference>
<evidence type="ECO:0000256" key="8">
    <source>
        <dbReference type="ARBA" id="ARBA00023224"/>
    </source>
</evidence>
<dbReference type="EMBL" id="CP053541">
    <property type="protein sequence ID" value="QJY37936.1"/>
    <property type="molecule type" value="Genomic_DNA"/>
</dbReference>
<dbReference type="SMART" id="SM00304">
    <property type="entry name" value="HAMP"/>
    <property type="match status" value="1"/>
</dbReference>
<dbReference type="Gene3D" id="1.10.287.950">
    <property type="entry name" value="Methyl-accepting chemotaxis protein"/>
    <property type="match status" value="1"/>
</dbReference>
<keyword evidence="8 10" id="KW-0807">Transducer</keyword>
<evidence type="ECO:0000259" key="12">
    <source>
        <dbReference type="PROSITE" id="PS50111"/>
    </source>
</evidence>
<dbReference type="CDD" id="cd11386">
    <property type="entry name" value="MCP_signal"/>
    <property type="match status" value="1"/>
</dbReference>
<dbReference type="Proteomes" id="UP001150001">
    <property type="component" value="Unassembled WGS sequence"/>
</dbReference>
<evidence type="ECO:0000259" key="13">
    <source>
        <dbReference type="PROSITE" id="PS50885"/>
    </source>
</evidence>
<dbReference type="InterPro" id="IPR029151">
    <property type="entry name" value="Sensor-like_sf"/>
</dbReference>
<dbReference type="EMBL" id="JAPFIT010000018">
    <property type="protein sequence ID" value="MDC5741702.1"/>
    <property type="molecule type" value="Genomic_DNA"/>
</dbReference>
<dbReference type="PANTHER" id="PTHR32089">
    <property type="entry name" value="METHYL-ACCEPTING CHEMOTAXIS PROTEIN MCPB"/>
    <property type="match status" value="1"/>
</dbReference>
<comment type="subcellular location">
    <subcellularLocation>
        <location evidence="1">Cell inner membrane</location>
    </subcellularLocation>
    <subcellularLocation>
        <location evidence="2">Cell membrane</location>
        <topology evidence="2">Multi-pass membrane protein</topology>
    </subcellularLocation>
</comment>
<evidence type="ECO:0000313" key="14">
    <source>
        <dbReference type="EMBL" id="MDC5741702.1"/>
    </source>
</evidence>
<comment type="similarity">
    <text evidence="9">Belongs to the methyl-accepting chemotaxis (MCP) protein family.</text>
</comment>
<evidence type="ECO:0000256" key="4">
    <source>
        <dbReference type="ARBA" id="ARBA00022500"/>
    </source>
</evidence>
<dbReference type="InterPro" id="IPR004089">
    <property type="entry name" value="MCPsignal_dom"/>
</dbReference>
<dbReference type="PROSITE" id="PS50111">
    <property type="entry name" value="CHEMOTAXIS_TRANSDUC_2"/>
    <property type="match status" value="1"/>
</dbReference>
<evidence type="ECO:0000256" key="3">
    <source>
        <dbReference type="ARBA" id="ARBA00022475"/>
    </source>
</evidence>
<evidence type="ECO:0000313" key="16">
    <source>
        <dbReference type="EMBL" id="QJY37936.1"/>
    </source>
</evidence>
<dbReference type="SMART" id="SM00283">
    <property type="entry name" value="MA"/>
    <property type="match status" value="1"/>
</dbReference>
<dbReference type="Proteomes" id="UP000501443">
    <property type="component" value="Chromosome 1"/>
</dbReference>
<dbReference type="GO" id="GO:0007165">
    <property type="term" value="P:signal transduction"/>
    <property type="evidence" value="ECO:0007669"/>
    <property type="project" value="UniProtKB-KW"/>
</dbReference>
<name>A0A178JEK6_9VIBR</name>
<accession>A0A178JEK6</accession>
<reference evidence="14" key="3">
    <citation type="submission" date="2022-11" db="EMBL/GenBank/DDBJ databases">
        <title>Role of the vibriolysin VemA secreted by the emergent pathogen Vibrio europaeus in the colonization of Manila clam mucus.</title>
        <authorList>
            <person name="Martinez C."/>
            <person name="Rodriguez S."/>
            <person name="Vences A."/>
            <person name="Barja J.L."/>
            <person name="Toranzo A.E."/>
            <person name="Dubert J."/>
        </authorList>
    </citation>
    <scope>NUCLEOTIDE SEQUENCE</scope>
    <source>
        <strain evidence="14">3454</strain>
    </source>
</reference>
<feature type="domain" description="Methyl-accepting transducer" evidence="12">
    <location>
        <begin position="357"/>
        <end position="593"/>
    </location>
</feature>
<dbReference type="SUPFAM" id="SSF58104">
    <property type="entry name" value="Methyl-accepting chemotaxis protein (MCP) signaling domain"/>
    <property type="match status" value="1"/>
</dbReference>
<keyword evidence="3" id="KW-1003">Cell membrane</keyword>
<evidence type="ECO:0000313" key="15">
    <source>
        <dbReference type="EMBL" id="OAN00594.1"/>
    </source>
</evidence>
<dbReference type="Pfam" id="PF00672">
    <property type="entry name" value="HAMP"/>
    <property type="match status" value="1"/>
</dbReference>
<evidence type="ECO:0000313" key="19">
    <source>
        <dbReference type="Proteomes" id="UP001150001"/>
    </source>
</evidence>
<dbReference type="OrthoDB" id="2489132at2"/>
<feature type="transmembrane region" description="Helical" evidence="11">
    <location>
        <begin position="9"/>
        <end position="31"/>
    </location>
</feature>
<dbReference type="InterPro" id="IPR003660">
    <property type="entry name" value="HAMP_dom"/>
</dbReference>
<protein>
    <submittedName>
        <fullName evidence="14 15">Chemotaxis protein</fullName>
    </submittedName>
</protein>
<evidence type="ECO:0000256" key="5">
    <source>
        <dbReference type="ARBA" id="ARBA00022692"/>
    </source>
</evidence>
<dbReference type="GO" id="GO:0006935">
    <property type="term" value="P:chemotaxis"/>
    <property type="evidence" value="ECO:0007669"/>
    <property type="project" value="UniProtKB-KW"/>
</dbReference>
<reference evidence="16 18" key="2">
    <citation type="submission" date="2020-05" db="EMBL/GenBank/DDBJ databases">
        <title>First description outside Europe of the emergent pathogen for shellfish aquaculture Vibrio europaeus.</title>
        <authorList>
            <person name="Dubert J."/>
            <person name="Rojas R."/>
        </authorList>
    </citation>
    <scope>NUCLEOTIDE SEQUENCE [LARGE SCALE GENOMIC DNA]</scope>
    <source>
        <strain evidence="16 18">NPI-1</strain>
    </source>
</reference>
<dbReference type="Proteomes" id="UP000094761">
    <property type="component" value="Unassembled WGS sequence"/>
</dbReference>
<proteinExistence type="inferred from homology"/>
<evidence type="ECO:0000313" key="18">
    <source>
        <dbReference type="Proteomes" id="UP000501443"/>
    </source>
</evidence>
<dbReference type="Pfam" id="PF00015">
    <property type="entry name" value="MCPsignal"/>
    <property type="match status" value="1"/>
</dbReference>
<dbReference type="Pfam" id="PF02743">
    <property type="entry name" value="dCache_1"/>
    <property type="match status" value="1"/>
</dbReference>
<dbReference type="CDD" id="cd06225">
    <property type="entry name" value="HAMP"/>
    <property type="match status" value="1"/>
</dbReference>
<dbReference type="InterPro" id="IPR033479">
    <property type="entry name" value="dCache_1"/>
</dbReference>
<evidence type="ECO:0000256" key="7">
    <source>
        <dbReference type="ARBA" id="ARBA00023136"/>
    </source>
</evidence>
<feature type="domain" description="HAMP" evidence="13">
    <location>
        <begin position="298"/>
        <end position="352"/>
    </location>
</feature>
<organism evidence="15 17">
    <name type="scientific">Vibrio europaeus</name>
    <dbReference type="NCBI Taxonomy" id="300876"/>
    <lineage>
        <taxon>Bacteria</taxon>
        <taxon>Pseudomonadati</taxon>
        <taxon>Pseudomonadota</taxon>
        <taxon>Gammaproteobacteria</taxon>
        <taxon>Vibrionales</taxon>
        <taxon>Vibrionaceae</taxon>
        <taxon>Vibrio</taxon>
        <taxon>Vibrio oreintalis group</taxon>
    </lineage>
</organism>
<keyword evidence="6 11" id="KW-1133">Transmembrane helix</keyword>
<dbReference type="GO" id="GO:0005886">
    <property type="term" value="C:plasma membrane"/>
    <property type="evidence" value="ECO:0007669"/>
    <property type="project" value="UniProtKB-SubCell"/>
</dbReference>
<gene>
    <name evidence="15" type="ORF">AZ468_05570</name>
    <name evidence="16" type="ORF">HOO69_07270</name>
    <name evidence="14" type="ORF">OPW20_16635</name>
</gene>
<keyword evidence="7 11" id="KW-0472">Membrane</keyword>
<evidence type="ECO:0000256" key="6">
    <source>
        <dbReference type="ARBA" id="ARBA00022989"/>
    </source>
</evidence>
<sequence length="630" mass="68673">MNLGFKSRIYIGVGTLVAVSLIVLGTLNILAMRDKMIGGLVSKTSDKLSFHVSELEQMMQFKTNAIAQGAKSFNSQLSDTENQHLVTLLAESSSISNVIMTYDDGRTYMSLDGTKFDFRTRDWYRAAKNASGVSLTDIYQDQVTKQKVVSVTMPVVESGQFIGVLLGDVQLGDVVTAVSNMRFAGGAATLTDRNAVFFASDDPNDIGRTPSQISPNFQQMEQMFFAEQSGHLTFPYLGIQFDGYFERVNLASGMYWTLMVFVDQESALTDVYSAMYESFATGGLLLLISCGAIFLILRYAYRPLLKLKSAVLDLSHGNGDLTQRLDVNGDDDLAQISAGFNKFVENLQQMMLHISHASENISVSVEQLGSTARSNESKLISHSKETEQVVTAITEMSESARNVAENVNQSNRITDEASKEAISSLKIVNNAVDTVSALVSEVDEMSNSIMRMNQDANKISNVLNVIGEISEQTNLLALNAAIEAARAGEQGRGFAVVADEVRALAARTQNSTMEISDMLSQLLSGTESVVTAMDATKNQCQETADKTSDVSQSLSMMSDSVKEIDDVSTQIAAATEEQSTVAEELSRNMLSIRDIVESLVDSGQETVQAAERLNDTNDDLKRQVANFKLS</sequence>
<keyword evidence="5 11" id="KW-0812">Transmembrane</keyword>
<keyword evidence="19" id="KW-1185">Reference proteome</keyword>
<dbReference type="SUPFAM" id="SSF103190">
    <property type="entry name" value="Sensory domain-like"/>
    <property type="match status" value="1"/>
</dbReference>